<dbReference type="Gene3D" id="3.30.2290.10">
    <property type="entry name" value="PmbA/TldD superfamily"/>
    <property type="match status" value="1"/>
</dbReference>
<comment type="caution">
    <text evidence="7">The sequence shown here is derived from an EMBL/GenBank/DDBJ whole genome shotgun (WGS) entry which is preliminary data.</text>
</comment>
<dbReference type="GO" id="GO:0008237">
    <property type="term" value="F:metallopeptidase activity"/>
    <property type="evidence" value="ECO:0007669"/>
    <property type="project" value="UniProtKB-KW"/>
</dbReference>
<proteinExistence type="inferred from homology"/>
<dbReference type="EMBL" id="DRDR01000016">
    <property type="protein sequence ID" value="HDL59885.1"/>
    <property type="molecule type" value="Genomic_DNA"/>
</dbReference>
<evidence type="ECO:0008006" key="8">
    <source>
        <dbReference type="Google" id="ProtNLM"/>
    </source>
</evidence>
<feature type="domain" description="Metalloprotease TldD/E central" evidence="6">
    <location>
        <begin position="107"/>
        <end position="162"/>
    </location>
</feature>
<evidence type="ECO:0000256" key="4">
    <source>
        <dbReference type="ARBA" id="ARBA00023049"/>
    </source>
</evidence>
<evidence type="ECO:0000256" key="2">
    <source>
        <dbReference type="ARBA" id="ARBA00022670"/>
    </source>
</evidence>
<protein>
    <recommendedName>
        <fullName evidence="8">TldD/PmbA family protein</fullName>
    </recommendedName>
</protein>
<evidence type="ECO:0000256" key="3">
    <source>
        <dbReference type="ARBA" id="ARBA00022801"/>
    </source>
</evidence>
<feature type="domain" description="Metalloprotease TldD/E N-terminal" evidence="5">
    <location>
        <begin position="17"/>
        <end position="79"/>
    </location>
</feature>
<dbReference type="InterPro" id="IPR035068">
    <property type="entry name" value="TldD/PmbA_N"/>
</dbReference>
<organism evidence="7">
    <name type="scientific">candidate division WOR-3 bacterium</name>
    <dbReference type="NCBI Taxonomy" id="2052148"/>
    <lineage>
        <taxon>Bacteria</taxon>
        <taxon>Bacteria division WOR-3</taxon>
    </lineage>
</organism>
<dbReference type="SUPFAM" id="SSF111283">
    <property type="entry name" value="Putative modulator of DNA gyrase, PmbA/TldD"/>
    <property type="match status" value="1"/>
</dbReference>
<dbReference type="PANTHER" id="PTHR30624">
    <property type="entry name" value="UNCHARACTERIZED PROTEIN TLDD AND PMBA"/>
    <property type="match status" value="1"/>
</dbReference>
<accession>A0A7V0Q6Z0</accession>
<dbReference type="Pfam" id="PF19290">
    <property type="entry name" value="PmbA_TldD_2nd"/>
    <property type="match status" value="1"/>
</dbReference>
<keyword evidence="2" id="KW-0645">Protease</keyword>
<comment type="similarity">
    <text evidence="1">Belongs to the peptidase U62 family.</text>
</comment>
<evidence type="ECO:0000256" key="1">
    <source>
        <dbReference type="ARBA" id="ARBA00005836"/>
    </source>
</evidence>
<dbReference type="InterPro" id="IPR002510">
    <property type="entry name" value="Metalloprtase-TldD/E_N"/>
</dbReference>
<dbReference type="GO" id="GO:0005829">
    <property type="term" value="C:cytosol"/>
    <property type="evidence" value="ECO:0007669"/>
    <property type="project" value="TreeGrafter"/>
</dbReference>
<sequence>MEEILKKALEKADGEYADIRFEDVKTTSVNIMGKEIEFAGTNKSSGGSVRVFHRGSIGFATFTRPEDAEKAVIEASRLAKMVKPEVETTLYPVSPVRDIIKPSLELHPKEVPLEEKVSLAKRYNDILLGGGDKIVSTSTIYQDSIQKRYFLSTEGSYIEEERV</sequence>
<dbReference type="PANTHER" id="PTHR30624:SF0">
    <property type="entry name" value="METALLOPROTEASE SLR0863"/>
    <property type="match status" value="1"/>
</dbReference>
<reference evidence="7" key="1">
    <citation type="journal article" date="2020" name="mSystems">
        <title>Genome- and Community-Level Interaction Insights into Carbon Utilization and Element Cycling Functions of Hydrothermarchaeota in Hydrothermal Sediment.</title>
        <authorList>
            <person name="Zhou Z."/>
            <person name="Liu Y."/>
            <person name="Xu W."/>
            <person name="Pan J."/>
            <person name="Luo Z.H."/>
            <person name="Li M."/>
        </authorList>
    </citation>
    <scope>NUCLEOTIDE SEQUENCE [LARGE SCALE GENOMIC DNA]</scope>
    <source>
        <strain evidence="7">HyVt-28</strain>
    </source>
</reference>
<dbReference type="Pfam" id="PF01523">
    <property type="entry name" value="PmbA_TldD_1st"/>
    <property type="match status" value="1"/>
</dbReference>
<dbReference type="AlphaFoldDB" id="A0A7V0Q6Z0"/>
<dbReference type="InterPro" id="IPR045570">
    <property type="entry name" value="Metalloprtase-TldD/E_cen_dom"/>
</dbReference>
<dbReference type="Proteomes" id="UP000886381">
    <property type="component" value="Unassembled WGS sequence"/>
</dbReference>
<dbReference type="InterPro" id="IPR036059">
    <property type="entry name" value="TldD/PmbA_sf"/>
</dbReference>
<evidence type="ECO:0000313" key="7">
    <source>
        <dbReference type="EMBL" id="HDL59885.1"/>
    </source>
</evidence>
<dbReference type="InterPro" id="IPR051463">
    <property type="entry name" value="Peptidase_U62_metallo"/>
</dbReference>
<keyword evidence="4" id="KW-0482">Metalloprotease</keyword>
<name>A0A7V0Q6Z0_UNCW3</name>
<keyword evidence="3" id="KW-0378">Hydrolase</keyword>
<evidence type="ECO:0000259" key="6">
    <source>
        <dbReference type="Pfam" id="PF19290"/>
    </source>
</evidence>
<dbReference type="GO" id="GO:0006508">
    <property type="term" value="P:proteolysis"/>
    <property type="evidence" value="ECO:0007669"/>
    <property type="project" value="UniProtKB-KW"/>
</dbReference>
<feature type="non-terminal residue" evidence="7">
    <location>
        <position position="163"/>
    </location>
</feature>
<gene>
    <name evidence="7" type="ORF">ENH14_00350</name>
</gene>
<evidence type="ECO:0000259" key="5">
    <source>
        <dbReference type="Pfam" id="PF01523"/>
    </source>
</evidence>